<feature type="domain" description="PD-(D/E)XK endonuclease-like" evidence="1">
    <location>
        <begin position="9"/>
        <end position="245"/>
    </location>
</feature>
<dbReference type="Pfam" id="PF12705">
    <property type="entry name" value="PDDEXK_1"/>
    <property type="match status" value="1"/>
</dbReference>
<comment type="caution">
    <text evidence="2">The sequence shown here is derived from an EMBL/GenBank/DDBJ whole genome shotgun (WGS) entry which is preliminary data.</text>
</comment>
<reference evidence="2 3" key="1">
    <citation type="journal article" date="2016" name="Nat. Commun.">
        <title>Thousands of microbial genomes shed light on interconnected biogeochemical processes in an aquifer system.</title>
        <authorList>
            <person name="Anantharaman K."/>
            <person name="Brown C.T."/>
            <person name="Hug L.A."/>
            <person name="Sharon I."/>
            <person name="Castelle C.J."/>
            <person name="Probst A.J."/>
            <person name="Thomas B.C."/>
            <person name="Singh A."/>
            <person name="Wilkins M.J."/>
            <person name="Karaoz U."/>
            <person name="Brodie E.L."/>
            <person name="Williams K.H."/>
            <person name="Hubbard S.S."/>
            <person name="Banfield J.F."/>
        </authorList>
    </citation>
    <scope>NUCLEOTIDE SEQUENCE [LARGE SCALE GENOMIC DNA]</scope>
</reference>
<accession>A0A1G1WI44</accession>
<dbReference type="AlphaFoldDB" id="A0A1G1WI44"/>
<evidence type="ECO:0000259" key="1">
    <source>
        <dbReference type="Pfam" id="PF12705"/>
    </source>
</evidence>
<name>A0A1G1WI44_9BACT</name>
<proteinExistence type="predicted"/>
<evidence type="ECO:0000313" key="3">
    <source>
        <dbReference type="Proteomes" id="UP000176645"/>
    </source>
</evidence>
<protein>
    <recommendedName>
        <fullName evidence="1">PD-(D/E)XK endonuclease-like domain-containing protein</fullName>
    </recommendedName>
</protein>
<dbReference type="EMBL" id="MHCU01000054">
    <property type="protein sequence ID" value="OGY26897.1"/>
    <property type="molecule type" value="Genomic_DNA"/>
</dbReference>
<evidence type="ECO:0000313" key="2">
    <source>
        <dbReference type="EMBL" id="OGY26897.1"/>
    </source>
</evidence>
<sequence length="256" mass="30287">MIKNSLFYVSPNKLKIWLECPRKFWHYYIHEPTKYKEPPRAYYTLGEAVHDTLNSFFSLVPQIRTKERLLDQFKLHWSSAKNQNNGGGFKDQKEEQSHKDRAVRMLENFYSEENILAVPYRLSPSKTKYIPLTRAIMLGGQVDRVDLEPDNTLHIIDYKTGLEDRNDRYQLAIYDLLVREWLKREVSKLSYLHLESGNWSTKDSTTKERVDTKRFIIETVKKIPKSLDRRSFSCSLGEQCGHCDYLREIGFEPILN</sequence>
<dbReference type="Proteomes" id="UP000176645">
    <property type="component" value="Unassembled WGS sequence"/>
</dbReference>
<dbReference type="InterPro" id="IPR011604">
    <property type="entry name" value="PDDEXK-like_dom_sf"/>
</dbReference>
<dbReference type="Gene3D" id="3.90.320.10">
    <property type="match status" value="1"/>
</dbReference>
<gene>
    <name evidence="2" type="ORF">A2Z42_00520</name>
</gene>
<dbReference type="SUPFAM" id="SSF52980">
    <property type="entry name" value="Restriction endonuclease-like"/>
    <property type="match status" value="1"/>
</dbReference>
<organism evidence="2 3">
    <name type="scientific">Candidatus Woykebacteria bacterium RBG_19FT_COMBO_43_10</name>
    <dbReference type="NCBI Taxonomy" id="1802598"/>
    <lineage>
        <taxon>Bacteria</taxon>
        <taxon>Candidatus Woykeibacteriota</taxon>
    </lineage>
</organism>
<dbReference type="InterPro" id="IPR038726">
    <property type="entry name" value="PDDEXK_AddAB-type"/>
</dbReference>
<dbReference type="InterPro" id="IPR011335">
    <property type="entry name" value="Restrct_endonuc-II-like"/>
</dbReference>